<dbReference type="SUPFAM" id="SSF54862">
    <property type="entry name" value="4Fe-4S ferredoxins"/>
    <property type="match status" value="1"/>
</dbReference>
<evidence type="ECO:0000313" key="8">
    <source>
        <dbReference type="EMBL" id="NGN91161.1"/>
    </source>
</evidence>
<name>A0A6M1QXL9_9ACTN</name>
<keyword evidence="2" id="KW-0813">Transport</keyword>
<keyword evidence="6" id="KW-0411">Iron-sulfur</keyword>
<keyword evidence="4" id="KW-0249">Electron transport</keyword>
<keyword evidence="5" id="KW-0408">Iron</keyword>
<comment type="cofactor">
    <cofactor evidence="1">
        <name>[3Fe-4S] cluster</name>
        <dbReference type="ChEBI" id="CHEBI:21137"/>
    </cofactor>
</comment>
<dbReference type="Proteomes" id="UP000483261">
    <property type="component" value="Unassembled WGS sequence"/>
</dbReference>
<evidence type="ECO:0000256" key="2">
    <source>
        <dbReference type="ARBA" id="ARBA00022448"/>
    </source>
</evidence>
<evidence type="ECO:0000313" key="9">
    <source>
        <dbReference type="Proteomes" id="UP000483261"/>
    </source>
</evidence>
<keyword evidence="9" id="KW-1185">Reference proteome</keyword>
<keyword evidence="3" id="KW-0479">Metal-binding</keyword>
<proteinExistence type="predicted"/>
<comment type="caution">
    <text evidence="8">The sequence shown here is derived from an EMBL/GenBank/DDBJ whole genome shotgun (WGS) entry which is preliminary data.</text>
</comment>
<dbReference type="Pfam" id="PF13459">
    <property type="entry name" value="Fer4_15"/>
    <property type="match status" value="1"/>
</dbReference>
<dbReference type="Gene3D" id="3.30.70.20">
    <property type="match status" value="1"/>
</dbReference>
<sequence>MSVIQADKTVCEGIGMCEAQADNYFQIGDDGLVDVLAAEVPESDRGYVRAAIDSCPVSALRLEG</sequence>
<evidence type="ECO:0000256" key="3">
    <source>
        <dbReference type="ARBA" id="ARBA00022723"/>
    </source>
</evidence>
<evidence type="ECO:0000256" key="1">
    <source>
        <dbReference type="ARBA" id="ARBA00001927"/>
    </source>
</evidence>
<dbReference type="PANTHER" id="PTHR36923">
    <property type="entry name" value="FERREDOXIN"/>
    <property type="match status" value="1"/>
</dbReference>
<dbReference type="GO" id="GO:0046872">
    <property type="term" value="F:metal ion binding"/>
    <property type="evidence" value="ECO:0007669"/>
    <property type="project" value="UniProtKB-KW"/>
</dbReference>
<dbReference type="InterPro" id="IPR051269">
    <property type="entry name" value="Fe-S_cluster_ET"/>
</dbReference>
<protein>
    <submittedName>
        <fullName evidence="8">Ferredoxin</fullName>
    </submittedName>
</protein>
<dbReference type="EMBL" id="JAALAA010000001">
    <property type="protein sequence ID" value="NGN91161.1"/>
    <property type="molecule type" value="Genomic_DNA"/>
</dbReference>
<dbReference type="PANTHER" id="PTHR36923:SF3">
    <property type="entry name" value="FERREDOXIN"/>
    <property type="match status" value="1"/>
</dbReference>
<keyword evidence="7" id="KW-0003">3Fe-4S</keyword>
<evidence type="ECO:0000256" key="5">
    <source>
        <dbReference type="ARBA" id="ARBA00023004"/>
    </source>
</evidence>
<reference evidence="8 9" key="1">
    <citation type="submission" date="2020-02" db="EMBL/GenBank/DDBJ databases">
        <title>Whole-genome analyses of novel actinobacteria.</title>
        <authorList>
            <person name="Sahin N."/>
        </authorList>
    </citation>
    <scope>NUCLEOTIDE SEQUENCE [LARGE SCALE GENOMIC DNA]</scope>
    <source>
        <strain evidence="8 9">KC13</strain>
    </source>
</reference>
<evidence type="ECO:0000256" key="4">
    <source>
        <dbReference type="ARBA" id="ARBA00022982"/>
    </source>
</evidence>
<organism evidence="8 9">
    <name type="scientific">Nocardioides turkmenicus</name>
    <dbReference type="NCBI Taxonomy" id="2711220"/>
    <lineage>
        <taxon>Bacteria</taxon>
        <taxon>Bacillati</taxon>
        <taxon>Actinomycetota</taxon>
        <taxon>Actinomycetes</taxon>
        <taxon>Propionibacteriales</taxon>
        <taxon>Nocardioidaceae</taxon>
        <taxon>Nocardioides</taxon>
    </lineage>
</organism>
<accession>A0A6M1QXL9</accession>
<evidence type="ECO:0000256" key="7">
    <source>
        <dbReference type="ARBA" id="ARBA00023291"/>
    </source>
</evidence>
<dbReference type="RefSeq" id="WP_165108546.1">
    <property type="nucleotide sequence ID" value="NZ_JAALAA010000001.1"/>
</dbReference>
<gene>
    <name evidence="8" type="ORF">G5C66_00200</name>
</gene>
<dbReference type="AlphaFoldDB" id="A0A6M1QXL9"/>
<evidence type="ECO:0000256" key="6">
    <source>
        <dbReference type="ARBA" id="ARBA00023014"/>
    </source>
</evidence>
<dbReference type="GO" id="GO:0051538">
    <property type="term" value="F:3 iron, 4 sulfur cluster binding"/>
    <property type="evidence" value="ECO:0007669"/>
    <property type="project" value="UniProtKB-KW"/>
</dbReference>